<feature type="region of interest" description="Disordered" evidence="1">
    <location>
        <begin position="550"/>
        <end position="572"/>
    </location>
</feature>
<sequence length="881" mass="98433">MDKRETGKSLMNGQAARDGEQKVRFPASVPTTNKILASKAAAATTLNPDLLLWIPLPNVAPWVTPDTSLIPLMLETLEAAAWCGGGFTLVRLPQEDESLSDRPQPLKLQNTRKPSPAQFMNPVTLKLITQSAVLHRPVLIASFFCLNPSSESDISRDCTAFPRSLISIQRRQHGVNSAQTELQLLMPFPIRMWDIRMYCWFWTEQGTMNKLLKLRATQLIFVMKGVPRGGQRSLPVTRARIAQKIVPVQFDSTRLENRWQQPSGTLIPEDEEIRDGQAGRMQSGTDRFTRSLTDLTASAGSPAFIRCEQLRLISSTPTENRQLLSSLSLSRLLKSTGDEREGRERAENTEGRTEETGNEDRNDSGKTDERKERELEEERTPRSTPQTTVIRGSAAETSRHLTCGRTRAPKALQKHSMRSSAAQRYTKLNLLIDVNPFREREASCRMVPAPPHVATWGLHVPRGCSEPQHISMLATKHHSSPPSSMEQETWLSKGETETSSTSKKCSEQIQGEETTVKSCAQRTSRRGRLEYLLSEQICFYLCSEASIHKRKGTRRRGDESVVRSEHEDTPEACGRELLSRGRKNRCELEAHANETENKKEQKMFSLKESQRFSKPRPLSFGVTGTVPPQTSAEQESERGEQLEGVSESPQELRIRRKSAADHLHGGRGGSCTGVLCLAARLRLLRVTAAAQCPAPTLCFSTNHKRQKQTSLESGGLEMELEHLATKHKVPTTKREPATERERPTIPTERETALVTCSFKASIDTHPLIPRGPWSCLRVGARASGRGSFLLLRTVSPELGSERSLEVVGASLNLLKLESERKSSSQCSSSELRDLHEKMLLLKTLLELIRLSLKLVNKMLSSPPEIVKSKGSEEGEWVMTES</sequence>
<organism evidence="2 3">
    <name type="scientific">Danionella cerebrum</name>
    <dbReference type="NCBI Taxonomy" id="2873325"/>
    <lineage>
        <taxon>Eukaryota</taxon>
        <taxon>Metazoa</taxon>
        <taxon>Chordata</taxon>
        <taxon>Craniata</taxon>
        <taxon>Vertebrata</taxon>
        <taxon>Euteleostomi</taxon>
        <taxon>Actinopterygii</taxon>
        <taxon>Neopterygii</taxon>
        <taxon>Teleostei</taxon>
        <taxon>Ostariophysi</taxon>
        <taxon>Cypriniformes</taxon>
        <taxon>Danionidae</taxon>
        <taxon>Danioninae</taxon>
        <taxon>Danionella</taxon>
    </lineage>
</organism>
<feature type="region of interest" description="Disordered" evidence="1">
    <location>
        <begin position="335"/>
        <end position="400"/>
    </location>
</feature>
<feature type="compositionally biased region" description="Basic and acidic residues" evidence="1">
    <location>
        <begin position="336"/>
        <end position="381"/>
    </location>
</feature>
<dbReference type="EMBL" id="SRMA01026911">
    <property type="protein sequence ID" value="TRY65476.1"/>
    <property type="molecule type" value="Genomic_DNA"/>
</dbReference>
<reference evidence="2 3" key="1">
    <citation type="journal article" date="2019" name="Sci. Data">
        <title>Hybrid genome assembly and annotation of Danionella translucida.</title>
        <authorList>
            <person name="Kadobianskyi M."/>
            <person name="Schulze L."/>
            <person name="Schuelke M."/>
            <person name="Judkewitz B."/>
        </authorList>
    </citation>
    <scope>NUCLEOTIDE SEQUENCE [LARGE SCALE GENOMIC DNA]</scope>
    <source>
        <strain evidence="2 3">Bolton</strain>
    </source>
</reference>
<comment type="caution">
    <text evidence="2">The sequence shown here is derived from an EMBL/GenBank/DDBJ whole genome shotgun (WGS) entry which is preliminary data.</text>
</comment>
<feature type="compositionally biased region" description="Basic and acidic residues" evidence="1">
    <location>
        <begin position="555"/>
        <end position="572"/>
    </location>
</feature>
<feature type="region of interest" description="Disordered" evidence="1">
    <location>
        <begin position="262"/>
        <end position="284"/>
    </location>
</feature>
<evidence type="ECO:0000313" key="2">
    <source>
        <dbReference type="EMBL" id="TRY65476.1"/>
    </source>
</evidence>
<accession>A0A553NJ71</accession>
<protein>
    <submittedName>
        <fullName evidence="2">Uncharacterized protein</fullName>
    </submittedName>
</protein>
<gene>
    <name evidence="2" type="ORF">DNTS_030065</name>
</gene>
<evidence type="ECO:0000313" key="3">
    <source>
        <dbReference type="Proteomes" id="UP000316079"/>
    </source>
</evidence>
<feature type="region of interest" description="Disordered" evidence="1">
    <location>
        <begin position="726"/>
        <end position="745"/>
    </location>
</feature>
<proteinExistence type="predicted"/>
<feature type="region of interest" description="Disordered" evidence="1">
    <location>
        <begin position="615"/>
        <end position="651"/>
    </location>
</feature>
<feature type="region of interest" description="Disordered" evidence="1">
    <location>
        <begin position="1"/>
        <end position="22"/>
    </location>
</feature>
<dbReference type="Proteomes" id="UP000316079">
    <property type="component" value="Unassembled WGS sequence"/>
</dbReference>
<name>A0A553NJ71_9TELE</name>
<keyword evidence="3" id="KW-1185">Reference proteome</keyword>
<feature type="compositionally biased region" description="Polar residues" evidence="1">
    <location>
        <begin position="480"/>
        <end position="490"/>
    </location>
</feature>
<feature type="region of interest" description="Disordered" evidence="1">
    <location>
        <begin position="475"/>
        <end position="512"/>
    </location>
</feature>
<feature type="compositionally biased region" description="Basic and acidic residues" evidence="1">
    <location>
        <begin position="732"/>
        <end position="745"/>
    </location>
</feature>
<dbReference type="AlphaFoldDB" id="A0A553NJ71"/>
<evidence type="ECO:0000256" key="1">
    <source>
        <dbReference type="SAM" id="MobiDB-lite"/>
    </source>
</evidence>